<name>A0A388SRE1_9ACTN</name>
<reference evidence="2 3" key="1">
    <citation type="submission" date="2018-07" db="EMBL/GenBank/DDBJ databases">
        <title>Whole Genome Shotgun Sequence of Streptomyces spongiicola strain 531S.</title>
        <authorList>
            <person name="Dohra H."/>
            <person name="Kodani S."/>
        </authorList>
    </citation>
    <scope>NUCLEOTIDE SEQUENCE [LARGE SCALE GENOMIC DNA]</scope>
    <source>
        <strain evidence="2 3">531S</strain>
    </source>
</reference>
<organism evidence="2 3">
    <name type="scientific">Streptomyces spongiicola</name>
    <dbReference type="NCBI Taxonomy" id="1690221"/>
    <lineage>
        <taxon>Bacteria</taxon>
        <taxon>Bacillati</taxon>
        <taxon>Actinomycetota</taxon>
        <taxon>Actinomycetes</taxon>
        <taxon>Kitasatosporales</taxon>
        <taxon>Streptomycetaceae</taxon>
        <taxon>Streptomyces</taxon>
    </lineage>
</organism>
<dbReference type="SUPFAM" id="SSF54909">
    <property type="entry name" value="Dimeric alpha+beta barrel"/>
    <property type="match status" value="1"/>
</dbReference>
<dbReference type="InterPro" id="IPR019887">
    <property type="entry name" value="Tscrpt_reg_AsnC/Lrp_C"/>
</dbReference>
<evidence type="ECO:0000259" key="1">
    <source>
        <dbReference type="Pfam" id="PF01037"/>
    </source>
</evidence>
<dbReference type="InterPro" id="IPR011008">
    <property type="entry name" value="Dimeric_a/b-barrel"/>
</dbReference>
<dbReference type="Gene3D" id="3.30.70.920">
    <property type="match status" value="1"/>
</dbReference>
<feature type="domain" description="Transcription regulator AsnC/Lrp ligand binding" evidence="1">
    <location>
        <begin position="28"/>
        <end position="74"/>
    </location>
</feature>
<dbReference type="EMBL" id="BGZL01000002">
    <property type="protein sequence ID" value="GBP99202.1"/>
    <property type="molecule type" value="Genomic_DNA"/>
</dbReference>
<gene>
    <name evidence="2" type="ORF">SSP531S_05970</name>
</gene>
<evidence type="ECO:0000313" key="2">
    <source>
        <dbReference type="EMBL" id="GBP99202.1"/>
    </source>
</evidence>
<sequence length="74" mass="7903">MIGGDSPSGIAAKDAGREKILKESLAFVRLRHPHGGCKPFHDLLGTTPEILEAHRVTGDDCSVLKVAARSMSHL</sequence>
<dbReference type="Pfam" id="PF01037">
    <property type="entry name" value="AsnC_trans_reg"/>
    <property type="match status" value="1"/>
</dbReference>
<dbReference type="AlphaFoldDB" id="A0A388SRE1"/>
<protein>
    <recommendedName>
        <fullName evidence="1">Transcription regulator AsnC/Lrp ligand binding domain-containing protein</fullName>
    </recommendedName>
</protein>
<comment type="caution">
    <text evidence="2">The sequence shown here is derived from an EMBL/GenBank/DDBJ whole genome shotgun (WGS) entry which is preliminary data.</text>
</comment>
<proteinExistence type="predicted"/>
<accession>A0A388SRE1</accession>
<dbReference type="Proteomes" id="UP000265354">
    <property type="component" value="Unassembled WGS sequence"/>
</dbReference>
<evidence type="ECO:0000313" key="3">
    <source>
        <dbReference type="Proteomes" id="UP000265354"/>
    </source>
</evidence>